<dbReference type="InterPro" id="IPR006089">
    <property type="entry name" value="Acyl-CoA_DH_CS"/>
</dbReference>
<gene>
    <name evidence="12" type="ORF">C7Y72_11785</name>
</gene>
<evidence type="ECO:0000259" key="9">
    <source>
        <dbReference type="Pfam" id="PF00441"/>
    </source>
</evidence>
<dbReference type="RefSeq" id="WP_107568915.1">
    <property type="nucleotide sequence ID" value="NZ_PYYB01000001.1"/>
</dbReference>
<dbReference type="AlphaFoldDB" id="A0A2T4UM05"/>
<dbReference type="FunFam" id="2.40.110.10:FF:000001">
    <property type="entry name" value="Acyl-CoA dehydrogenase, mitochondrial"/>
    <property type="match status" value="1"/>
</dbReference>
<dbReference type="Pfam" id="PF02770">
    <property type="entry name" value="Acyl-CoA_dh_M"/>
    <property type="match status" value="1"/>
</dbReference>
<dbReference type="OrthoDB" id="9770681at2"/>
<keyword evidence="4" id="KW-0101">Branched-chain amino acid catabolism</keyword>
<sequence>MTLESTGTSSPWFALGHDHRLILEQVERFARDRFWPVQERMDTEEWWPDDAFPALGEAGYLGCTVPTELGGAGLDFFSSALVAQALSKWNPAVGLAVLAHENLCLNNILANGSPDLVERFIPGMSDGTIVGALGLTEPGAGSDALGSMRTTARRDGDHYVLNGTKLYITNGPIADVVLVYAKTTPENGAHGITAFAVETDTPGFEVAQKMIKMGFRGSQTAEIVLDGCRVPVENVVGEVDKGVRVVMSGLDLERIGLAFMMIGMCERALELSVDYAKSREQFGQAIGTFQFVQGMVADIYAETESLRAFCYQVGAEVNDLEHGANRQHVSKRAAAVVLQAGLVLMRCVDRAVQIHGGSGYIWEMEVNRLYRAGKLLQIGAGTNEVRRIIIARDLLGR</sequence>
<dbReference type="SUPFAM" id="SSF56645">
    <property type="entry name" value="Acyl-CoA dehydrogenase NM domain-like"/>
    <property type="match status" value="1"/>
</dbReference>
<comment type="cofactor">
    <cofactor evidence="1 8">
        <name>FAD</name>
        <dbReference type="ChEBI" id="CHEBI:57692"/>
    </cofactor>
</comment>
<evidence type="ECO:0000256" key="7">
    <source>
        <dbReference type="ARBA" id="ARBA00023002"/>
    </source>
</evidence>
<keyword evidence="13" id="KW-1185">Reference proteome</keyword>
<comment type="similarity">
    <text evidence="3 8">Belongs to the acyl-CoA dehydrogenase family.</text>
</comment>
<dbReference type="InterPro" id="IPR009100">
    <property type="entry name" value="AcylCoA_DH/oxidase_NM_dom_sf"/>
</dbReference>
<dbReference type="Gene3D" id="1.20.140.10">
    <property type="entry name" value="Butyryl-CoA Dehydrogenase, subunit A, domain 3"/>
    <property type="match status" value="1"/>
</dbReference>
<name>A0A2T4UM05_9ACTN</name>
<organism evidence="12 13">
    <name type="scientific">Paraconexibacter algicola</name>
    <dbReference type="NCBI Taxonomy" id="2133960"/>
    <lineage>
        <taxon>Bacteria</taxon>
        <taxon>Bacillati</taxon>
        <taxon>Actinomycetota</taxon>
        <taxon>Thermoleophilia</taxon>
        <taxon>Solirubrobacterales</taxon>
        <taxon>Paraconexibacteraceae</taxon>
        <taxon>Paraconexibacter</taxon>
    </lineage>
</organism>
<keyword evidence="6 8" id="KW-0274">FAD</keyword>
<dbReference type="Gene3D" id="2.40.110.10">
    <property type="entry name" value="Butyryl-CoA Dehydrogenase, subunit A, domain 2"/>
    <property type="match status" value="1"/>
</dbReference>
<accession>A0A2T4UM05</accession>
<dbReference type="PROSITE" id="PS00072">
    <property type="entry name" value="ACYL_COA_DH_1"/>
    <property type="match status" value="1"/>
</dbReference>
<keyword evidence="7 8" id="KW-0560">Oxidoreductase</keyword>
<evidence type="ECO:0000256" key="4">
    <source>
        <dbReference type="ARBA" id="ARBA00022456"/>
    </source>
</evidence>
<protein>
    <submittedName>
        <fullName evidence="12">Acyl-CoA dehydrogenase</fullName>
    </submittedName>
</protein>
<evidence type="ECO:0000256" key="5">
    <source>
        <dbReference type="ARBA" id="ARBA00022630"/>
    </source>
</evidence>
<dbReference type="GO" id="GO:0008470">
    <property type="term" value="F:3-methylbutanoyl-CoA dehydrogenase activity"/>
    <property type="evidence" value="ECO:0007669"/>
    <property type="project" value="TreeGrafter"/>
</dbReference>
<dbReference type="Gene3D" id="1.10.540.10">
    <property type="entry name" value="Acyl-CoA dehydrogenase/oxidase, N-terminal domain"/>
    <property type="match status" value="1"/>
</dbReference>
<evidence type="ECO:0000256" key="1">
    <source>
        <dbReference type="ARBA" id="ARBA00001974"/>
    </source>
</evidence>
<dbReference type="EMBL" id="PYYB01000001">
    <property type="protein sequence ID" value="PTL60270.1"/>
    <property type="molecule type" value="Genomic_DNA"/>
</dbReference>
<dbReference type="InterPro" id="IPR009075">
    <property type="entry name" value="AcylCo_DH/oxidase_C"/>
</dbReference>
<dbReference type="Proteomes" id="UP000240739">
    <property type="component" value="Unassembled WGS sequence"/>
</dbReference>
<dbReference type="InterPro" id="IPR013786">
    <property type="entry name" value="AcylCoA_DH/ox_N"/>
</dbReference>
<keyword evidence="5 8" id="KW-0285">Flavoprotein</keyword>
<dbReference type="FunFam" id="1.20.140.10:FF:000001">
    <property type="entry name" value="Acyl-CoA dehydrogenase"/>
    <property type="match status" value="1"/>
</dbReference>
<feature type="domain" description="Acyl-CoA dehydrogenase/oxidase N-terminal" evidence="11">
    <location>
        <begin position="18"/>
        <end position="127"/>
    </location>
</feature>
<dbReference type="PANTHER" id="PTHR43884">
    <property type="entry name" value="ACYL-COA DEHYDROGENASE"/>
    <property type="match status" value="1"/>
</dbReference>
<evidence type="ECO:0000256" key="8">
    <source>
        <dbReference type="RuleBase" id="RU362125"/>
    </source>
</evidence>
<dbReference type="PANTHER" id="PTHR43884:SF12">
    <property type="entry name" value="ISOVALERYL-COA DEHYDROGENASE, MITOCHONDRIAL-RELATED"/>
    <property type="match status" value="1"/>
</dbReference>
<dbReference type="Pfam" id="PF02771">
    <property type="entry name" value="Acyl-CoA_dh_N"/>
    <property type="match status" value="1"/>
</dbReference>
<feature type="domain" description="Acyl-CoA oxidase/dehydrogenase middle" evidence="10">
    <location>
        <begin position="132"/>
        <end position="228"/>
    </location>
</feature>
<dbReference type="Pfam" id="PF00441">
    <property type="entry name" value="Acyl-CoA_dh_1"/>
    <property type="match status" value="1"/>
</dbReference>
<dbReference type="GO" id="GO:0050660">
    <property type="term" value="F:flavin adenine dinucleotide binding"/>
    <property type="evidence" value="ECO:0007669"/>
    <property type="project" value="InterPro"/>
</dbReference>
<proteinExistence type="inferred from homology"/>
<feature type="domain" description="Acyl-CoA dehydrogenase/oxidase C-terminal" evidence="9">
    <location>
        <begin position="240"/>
        <end position="394"/>
    </location>
</feature>
<evidence type="ECO:0000313" key="12">
    <source>
        <dbReference type="EMBL" id="PTL60270.1"/>
    </source>
</evidence>
<evidence type="ECO:0000259" key="10">
    <source>
        <dbReference type="Pfam" id="PF02770"/>
    </source>
</evidence>
<dbReference type="InterPro" id="IPR037069">
    <property type="entry name" value="AcylCoA_DH/ox_N_sf"/>
</dbReference>
<dbReference type="PIRSF" id="PIRSF016578">
    <property type="entry name" value="HsaA"/>
    <property type="match status" value="1"/>
</dbReference>
<dbReference type="SUPFAM" id="SSF47203">
    <property type="entry name" value="Acyl-CoA dehydrogenase C-terminal domain-like"/>
    <property type="match status" value="1"/>
</dbReference>
<dbReference type="InterPro" id="IPR036250">
    <property type="entry name" value="AcylCo_DH-like_C"/>
</dbReference>
<evidence type="ECO:0000256" key="6">
    <source>
        <dbReference type="ARBA" id="ARBA00022827"/>
    </source>
</evidence>
<comment type="caution">
    <text evidence="12">The sequence shown here is derived from an EMBL/GenBank/DDBJ whole genome shotgun (WGS) entry which is preliminary data.</text>
</comment>
<dbReference type="InterPro" id="IPR006091">
    <property type="entry name" value="Acyl-CoA_Oxase/DH_mid-dom"/>
</dbReference>
<evidence type="ECO:0000256" key="3">
    <source>
        <dbReference type="ARBA" id="ARBA00009347"/>
    </source>
</evidence>
<reference evidence="12 13" key="1">
    <citation type="submission" date="2018-03" db="EMBL/GenBank/DDBJ databases">
        <title>Aquarubrobacter algicola gen. nov., sp. nov., a novel actinobacterium isolated from shallow eutrophic lake during the end of cyanobacterial harmful algal blooms.</title>
        <authorList>
            <person name="Chun S.J."/>
        </authorList>
    </citation>
    <scope>NUCLEOTIDE SEQUENCE [LARGE SCALE GENOMIC DNA]</scope>
    <source>
        <strain evidence="12 13">Seoho-28</strain>
    </source>
</reference>
<evidence type="ECO:0000256" key="2">
    <source>
        <dbReference type="ARBA" id="ARBA00005109"/>
    </source>
</evidence>
<dbReference type="InterPro" id="IPR046373">
    <property type="entry name" value="Acyl-CoA_Oxase/DH_mid-dom_sf"/>
</dbReference>
<evidence type="ECO:0000313" key="13">
    <source>
        <dbReference type="Proteomes" id="UP000240739"/>
    </source>
</evidence>
<evidence type="ECO:0000259" key="11">
    <source>
        <dbReference type="Pfam" id="PF02771"/>
    </source>
</evidence>
<comment type="pathway">
    <text evidence="2">Amino-acid degradation; L-valine degradation.</text>
</comment>
<dbReference type="GO" id="GO:0006552">
    <property type="term" value="P:L-leucine catabolic process"/>
    <property type="evidence" value="ECO:0007669"/>
    <property type="project" value="TreeGrafter"/>
</dbReference>